<keyword evidence="6" id="KW-0479">Metal-binding</keyword>
<evidence type="ECO:0000256" key="7">
    <source>
        <dbReference type="RuleBase" id="RU003800"/>
    </source>
</evidence>
<proteinExistence type="inferred from homology"/>
<evidence type="ECO:0000259" key="10">
    <source>
        <dbReference type="Pfam" id="PF13089"/>
    </source>
</evidence>
<dbReference type="Pfam" id="PF13090">
    <property type="entry name" value="PP_kinase_C"/>
    <property type="match status" value="1"/>
</dbReference>
<dbReference type="InterPro" id="IPR036830">
    <property type="entry name" value="PP_kinase_middle_dom_sf"/>
</dbReference>
<keyword evidence="1 6" id="KW-0597">Phosphoprotein</keyword>
<dbReference type="InterPro" id="IPR025198">
    <property type="entry name" value="PPK_N_dom"/>
</dbReference>
<feature type="binding site" evidence="6">
    <location>
        <position position="646"/>
    </location>
    <ligand>
        <name>ATP</name>
        <dbReference type="ChEBI" id="CHEBI:30616"/>
    </ligand>
</feature>
<dbReference type="Gene3D" id="1.20.58.310">
    <property type="entry name" value="Polyphosphate kinase N-terminal domain"/>
    <property type="match status" value="1"/>
</dbReference>
<feature type="domain" description="Polyphosphate kinase middle" evidence="9">
    <location>
        <begin position="179"/>
        <end position="358"/>
    </location>
</feature>
<dbReference type="GO" id="GO:0046872">
    <property type="term" value="F:metal ion binding"/>
    <property type="evidence" value="ECO:0007669"/>
    <property type="project" value="UniProtKB-KW"/>
</dbReference>
<feature type="binding site" evidence="6">
    <location>
        <position position="429"/>
    </location>
    <ligand>
        <name>Mg(2+)</name>
        <dbReference type="ChEBI" id="CHEBI:18420"/>
    </ligand>
</feature>
<dbReference type="Pfam" id="PF13089">
    <property type="entry name" value="PP_kinase_N"/>
    <property type="match status" value="1"/>
</dbReference>
<feature type="domain" description="Polyphosphate kinase N-terminal" evidence="10">
    <location>
        <begin position="65"/>
        <end position="169"/>
    </location>
</feature>
<dbReference type="GO" id="GO:0005524">
    <property type="term" value="F:ATP binding"/>
    <property type="evidence" value="ECO:0007669"/>
    <property type="project" value="UniProtKB-KW"/>
</dbReference>
<feature type="binding site" evidence="6">
    <location>
        <position position="618"/>
    </location>
    <ligand>
        <name>ATP</name>
        <dbReference type="ChEBI" id="CHEBI:30616"/>
    </ligand>
</feature>
<keyword evidence="4 6" id="KW-0418">Kinase</keyword>
<protein>
    <recommendedName>
        <fullName evidence="6 7">Polyphosphate kinase</fullName>
        <ecNumber evidence="6 7">2.7.4.1</ecNumber>
    </recommendedName>
    <alternativeName>
        <fullName evidence="6">ATP-polyphosphate phosphotransferase</fullName>
    </alternativeName>
    <alternativeName>
        <fullName evidence="6">Polyphosphoric acid kinase</fullName>
    </alternativeName>
</protein>
<evidence type="ECO:0000256" key="4">
    <source>
        <dbReference type="ARBA" id="ARBA00022777"/>
    </source>
</evidence>
<dbReference type="InterPro" id="IPR024953">
    <property type="entry name" value="PP_kinase_middle"/>
</dbReference>
<dbReference type="Gene3D" id="3.30.870.10">
    <property type="entry name" value="Endonuclease Chain A"/>
    <property type="match status" value="2"/>
</dbReference>
<dbReference type="NCBIfam" id="TIGR03705">
    <property type="entry name" value="poly_P_kin"/>
    <property type="match status" value="1"/>
</dbReference>
<keyword evidence="5 6" id="KW-0067">ATP-binding</keyword>
<dbReference type="AlphaFoldDB" id="A0A1G7P7U0"/>
<comment type="catalytic activity">
    <reaction evidence="6 7">
        <text>[phosphate](n) + ATP = [phosphate](n+1) + ADP</text>
        <dbReference type="Rhea" id="RHEA:19573"/>
        <dbReference type="Rhea" id="RHEA-COMP:9859"/>
        <dbReference type="Rhea" id="RHEA-COMP:14280"/>
        <dbReference type="ChEBI" id="CHEBI:16838"/>
        <dbReference type="ChEBI" id="CHEBI:30616"/>
        <dbReference type="ChEBI" id="CHEBI:456216"/>
        <dbReference type="EC" id="2.7.4.1"/>
    </reaction>
</comment>
<dbReference type="GO" id="GO:0009358">
    <property type="term" value="C:polyphosphate kinase complex"/>
    <property type="evidence" value="ECO:0007669"/>
    <property type="project" value="InterPro"/>
</dbReference>
<dbReference type="EC" id="2.7.4.1" evidence="6 7"/>
<comment type="similarity">
    <text evidence="6 7">Belongs to the polyphosphate kinase 1 (PPK1) family.</text>
</comment>
<reference evidence="13 14" key="1">
    <citation type="submission" date="2016-10" db="EMBL/GenBank/DDBJ databases">
        <authorList>
            <person name="de Groot N.N."/>
        </authorList>
    </citation>
    <scope>NUCLEOTIDE SEQUENCE [LARGE SCALE GENOMIC DNA]</scope>
    <source>
        <strain evidence="13 14">DSM 25584</strain>
    </source>
</reference>
<dbReference type="PANTHER" id="PTHR30218:SF0">
    <property type="entry name" value="POLYPHOSPHATE KINASE"/>
    <property type="match status" value="1"/>
</dbReference>
<feature type="binding site" evidence="6">
    <location>
        <position position="459"/>
    </location>
    <ligand>
        <name>Mg(2+)</name>
        <dbReference type="ChEBI" id="CHEBI:18420"/>
    </ligand>
</feature>
<dbReference type="Pfam" id="PF02503">
    <property type="entry name" value="PP_kinase"/>
    <property type="match status" value="1"/>
</dbReference>
<evidence type="ECO:0000259" key="11">
    <source>
        <dbReference type="Pfam" id="PF13090"/>
    </source>
</evidence>
<sequence length="763" mass="85748">MLKPYQSIMHAGRMRNADNGTPVMAMEEHGLDTDEAVTENADTTPTTVISRPAPREVDGTSPKRFINRELSWLDFNERVLEEAYNEYHPLLERVRFLSISGSNLDEFYMVRVAGLKGQVQAGVTTPSPDGLSPAQQLHAINDRAGDLVARQQACWKTLQDLLAHAGVEVVGTGDLCTAEHDWLEHHFKEQIFPVLTPIAVDPAHPFPFIPNAGFAMVMHLRRIEDGEHLDALLLMPPQLERFIRLPQVGKHDGVRFVRMEDIIECFLDALFPGLEVMARGYFRVLRDSDIEVEEEAEDLVRVFESALRRRRRGSVIRLDINAEMPEELRAFVVRELNVNREDIFELDGLIGLEDTKQLIVDDRPDLCFRPHTPRFPERIRDFGGDCFAAIRQKDIVVHHPYESFDVVVQFIRQAAADPNVLAIKQTLYRTSDDSPVVNALIEAAEAGKAVTALVELKARFDEERNIRWARSLERAGVQVVYGFISLKTHAKVSLVVRRESGSLRSYCHFGTGNYHPITAKIYTDLSYFTTEPALCLDAARLFNYMTGYAKPVPLDRISVAPIDLRKNLIEMIEAEIEHAKAGRPAAVWAKMNALVDTELIDTLYRASQAGVQVELIVRGICCLRPGVPGLSETIQVKSIVGRFLEHSRIACFGNGAGLPSRDAKVFITAADWMPRNLDRRVETLVPIENPTVHQQILDQIMIANLKDEAQSWILQPDGTWERVAAGPDAFSAHTYFMTNPSLSGRGSALRRTRAAPRLVLHKG</sequence>
<dbReference type="GO" id="GO:0006799">
    <property type="term" value="P:polyphosphate biosynthetic process"/>
    <property type="evidence" value="ECO:0007669"/>
    <property type="project" value="UniProtKB-UniRule"/>
</dbReference>
<evidence type="ECO:0000259" key="9">
    <source>
        <dbReference type="Pfam" id="PF02503"/>
    </source>
</evidence>
<dbReference type="GO" id="GO:0008976">
    <property type="term" value="F:polyphosphate kinase activity"/>
    <property type="evidence" value="ECO:0007669"/>
    <property type="project" value="UniProtKB-UniRule"/>
</dbReference>
<dbReference type="EMBL" id="FNCE01000002">
    <property type="protein sequence ID" value="SDF82372.1"/>
    <property type="molecule type" value="Genomic_DNA"/>
</dbReference>
<dbReference type="InterPro" id="IPR036832">
    <property type="entry name" value="PPK_N_dom_sf"/>
</dbReference>
<dbReference type="InterPro" id="IPR041108">
    <property type="entry name" value="PP_kinase_C_1"/>
</dbReference>
<accession>A0A1G7P7U0</accession>
<dbReference type="Proteomes" id="UP000199415">
    <property type="component" value="Unassembled WGS sequence"/>
</dbReference>
<dbReference type="CDD" id="cd09168">
    <property type="entry name" value="PLDc_PaPPK1_C2_like"/>
    <property type="match status" value="1"/>
</dbReference>
<comment type="PTM">
    <text evidence="6 7">An intermediate of this reaction is the autophosphorylated ppk in which a phosphate is covalently linked to a histidine residue through a N-P bond.</text>
</comment>
<dbReference type="PIRSF" id="PIRSF015589">
    <property type="entry name" value="PP_kinase"/>
    <property type="match status" value="1"/>
</dbReference>
<dbReference type="Gene3D" id="3.30.1840.10">
    <property type="entry name" value="Polyphosphate kinase middle domain"/>
    <property type="match status" value="1"/>
</dbReference>
<evidence type="ECO:0000256" key="1">
    <source>
        <dbReference type="ARBA" id="ARBA00022553"/>
    </source>
</evidence>
<evidence type="ECO:0000256" key="2">
    <source>
        <dbReference type="ARBA" id="ARBA00022679"/>
    </source>
</evidence>
<gene>
    <name evidence="6" type="primary">ppk</name>
    <name evidence="13" type="ORF">SAMN05216241_102467</name>
</gene>
<evidence type="ECO:0000259" key="12">
    <source>
        <dbReference type="Pfam" id="PF17941"/>
    </source>
</evidence>
<evidence type="ECO:0000256" key="8">
    <source>
        <dbReference type="SAM" id="MobiDB-lite"/>
    </source>
</evidence>
<dbReference type="SUPFAM" id="SSF143724">
    <property type="entry name" value="PHP14-like"/>
    <property type="match status" value="1"/>
</dbReference>
<dbReference type="NCBIfam" id="NF003917">
    <property type="entry name" value="PRK05443.1-1"/>
    <property type="match status" value="1"/>
</dbReference>
<dbReference type="NCBIfam" id="NF003918">
    <property type="entry name" value="PRK05443.1-2"/>
    <property type="match status" value="1"/>
</dbReference>
<dbReference type="InterPro" id="IPR003414">
    <property type="entry name" value="PP_kinase"/>
</dbReference>
<feature type="binding site" evidence="6">
    <location>
        <position position="103"/>
    </location>
    <ligand>
        <name>ATP</name>
        <dbReference type="ChEBI" id="CHEBI:30616"/>
    </ligand>
</feature>
<evidence type="ECO:0000256" key="3">
    <source>
        <dbReference type="ARBA" id="ARBA00022741"/>
    </source>
</evidence>
<evidence type="ECO:0000256" key="6">
    <source>
        <dbReference type="HAMAP-Rule" id="MF_00347"/>
    </source>
</evidence>
<dbReference type="SUPFAM" id="SSF140356">
    <property type="entry name" value="PPK N-terminal domain-like"/>
    <property type="match status" value="1"/>
</dbReference>
<feature type="domain" description="Polyphosphate kinase C-terminal" evidence="11">
    <location>
        <begin position="558"/>
        <end position="725"/>
    </location>
</feature>
<comment type="cofactor">
    <cofactor evidence="6">
        <name>Mg(2+)</name>
        <dbReference type="ChEBI" id="CHEBI:18420"/>
    </cofactor>
</comment>
<dbReference type="STRING" id="1082479.SAMN05216241_102467"/>
<keyword evidence="6" id="KW-0460">Magnesium</keyword>
<dbReference type="HAMAP" id="MF_00347">
    <property type="entry name" value="Polyphosphate_kinase"/>
    <property type="match status" value="1"/>
</dbReference>
<feature type="region of interest" description="Disordered" evidence="8">
    <location>
        <begin position="40"/>
        <end position="60"/>
    </location>
</feature>
<dbReference type="CDD" id="cd09165">
    <property type="entry name" value="PLDc_PaPPK1_C1_like"/>
    <property type="match status" value="1"/>
</dbReference>
<dbReference type="Pfam" id="PF17941">
    <property type="entry name" value="PP_kinase_C_1"/>
    <property type="match status" value="1"/>
</dbReference>
<keyword evidence="2 6" id="KW-0808">Transferase</keyword>
<dbReference type="SUPFAM" id="SSF56024">
    <property type="entry name" value="Phospholipase D/nuclease"/>
    <property type="match status" value="2"/>
</dbReference>
<feature type="domain" description="Polyphosphate kinase C-terminal" evidence="12">
    <location>
        <begin position="386"/>
        <end position="550"/>
    </location>
</feature>
<dbReference type="InterPro" id="IPR025200">
    <property type="entry name" value="PPK_C_dom2"/>
</dbReference>
<comment type="function">
    <text evidence="6 7">Catalyzes the reversible transfer of the terminal phosphate of ATP to form a long-chain polyphosphate (polyP).</text>
</comment>
<name>A0A1G7P7U0_9PROT</name>
<organism evidence="13 14">
    <name type="scientific">Limimonas halophila</name>
    <dbReference type="NCBI Taxonomy" id="1082479"/>
    <lineage>
        <taxon>Bacteria</taxon>
        <taxon>Pseudomonadati</taxon>
        <taxon>Pseudomonadota</taxon>
        <taxon>Alphaproteobacteria</taxon>
        <taxon>Rhodospirillales</taxon>
        <taxon>Rhodovibrionaceae</taxon>
        <taxon>Limimonas</taxon>
    </lineage>
</organism>
<feature type="active site" description="Phosphohistidine intermediate" evidence="6">
    <location>
        <position position="489"/>
    </location>
</feature>
<keyword evidence="3 6" id="KW-0547">Nucleotide-binding</keyword>
<feature type="binding site" evidence="6">
    <location>
        <position position="522"/>
    </location>
    <ligand>
        <name>ATP</name>
        <dbReference type="ChEBI" id="CHEBI:30616"/>
    </ligand>
</feature>
<feature type="compositionally biased region" description="Polar residues" evidence="8">
    <location>
        <begin position="40"/>
        <end position="49"/>
    </location>
</feature>
<evidence type="ECO:0000313" key="14">
    <source>
        <dbReference type="Proteomes" id="UP000199415"/>
    </source>
</evidence>
<evidence type="ECO:0000313" key="13">
    <source>
        <dbReference type="EMBL" id="SDF82372.1"/>
    </source>
</evidence>
<dbReference type="NCBIfam" id="NF003921">
    <property type="entry name" value="PRK05443.2-2"/>
    <property type="match status" value="1"/>
</dbReference>
<evidence type="ECO:0000256" key="5">
    <source>
        <dbReference type="ARBA" id="ARBA00022840"/>
    </source>
</evidence>
<dbReference type="PANTHER" id="PTHR30218">
    <property type="entry name" value="POLYPHOSPHATE KINASE"/>
    <property type="match status" value="1"/>
</dbReference>
<keyword evidence="14" id="KW-1185">Reference proteome</keyword>
<dbReference type="NCBIfam" id="NF003919">
    <property type="entry name" value="PRK05443.1-4"/>
    <property type="match status" value="1"/>
</dbReference>